<dbReference type="PANTHER" id="PTHR13677">
    <property type="entry name" value="LD41638P"/>
    <property type="match status" value="1"/>
</dbReference>
<organism evidence="5 6">
    <name type="scientific">Dermatophagoides pteronyssinus</name>
    <name type="common">European house dust mite</name>
    <dbReference type="NCBI Taxonomy" id="6956"/>
    <lineage>
        <taxon>Eukaryota</taxon>
        <taxon>Metazoa</taxon>
        <taxon>Ecdysozoa</taxon>
        <taxon>Arthropoda</taxon>
        <taxon>Chelicerata</taxon>
        <taxon>Arachnida</taxon>
        <taxon>Acari</taxon>
        <taxon>Acariformes</taxon>
        <taxon>Sarcoptiformes</taxon>
        <taxon>Astigmata</taxon>
        <taxon>Psoroptidia</taxon>
        <taxon>Analgoidea</taxon>
        <taxon>Pyroglyphidae</taxon>
        <taxon>Dermatophagoidinae</taxon>
        <taxon>Dermatophagoides</taxon>
    </lineage>
</organism>
<feature type="region of interest" description="Disordered" evidence="3">
    <location>
        <begin position="500"/>
        <end position="523"/>
    </location>
</feature>
<evidence type="ECO:0000313" key="6">
    <source>
        <dbReference type="RefSeq" id="XP_027206256.1"/>
    </source>
</evidence>
<dbReference type="RefSeq" id="XP_027206256.1">
    <property type="nucleotide sequence ID" value="XM_027350455.1"/>
</dbReference>
<evidence type="ECO:0000256" key="3">
    <source>
        <dbReference type="SAM" id="MobiDB-lite"/>
    </source>
</evidence>
<feature type="compositionally biased region" description="Low complexity" evidence="3">
    <location>
        <begin position="368"/>
        <end position="381"/>
    </location>
</feature>
<dbReference type="PANTHER" id="PTHR13677:SF0">
    <property type="entry name" value="LD41638P"/>
    <property type="match status" value="1"/>
</dbReference>
<evidence type="ECO:0000256" key="2">
    <source>
        <dbReference type="SAM" id="Coils"/>
    </source>
</evidence>
<dbReference type="Proteomes" id="UP000515146">
    <property type="component" value="Unplaced"/>
</dbReference>
<feature type="domain" description="UDENN" evidence="4">
    <location>
        <begin position="107"/>
        <end position="680"/>
    </location>
</feature>
<dbReference type="FunCoup" id="A0A6P6YMY8">
    <property type="interactions" value="1367"/>
</dbReference>
<dbReference type="InParanoid" id="A0A6P6YMY8"/>
<sequence length="761" mass="87443">MELSTNTDDDMDKSKLNSTTTTTTNHQDDNNDDQFTITPPISHSEHIILNERMAIVGNDNIDIIIDDDDDNNDNCDNQNFVKNNNNDNVDKNDADNDEIEHFNQWIYCITVVNFDIEIGQSIECIYPKGVQLTEKEMSNICYLSFPDSNSGCMGDTQFHFRTKCCTKLAKIRTKYDDYFKDYNSKCLSLLQVDKSYFYGFVYFRQVKDRNVRRGYFQKSLVILTWFPFISFYQRIMKILAPKYFDFGLPSLEAACGDINRWPKPEPDQITNLPLFGQITQVLIPGERHSSLMCQTTATKSESILIDQSQSNGKSCSSSSASTSSNNNGSLLKTFSLSRLAKKSRHHHHHHSHHHHNHHQNRHNHNEESASTSTSIDQSSSSTSSTIINVANDINIYRNLLPIITHIQLLWELVLTNEPIAVITQTPNVCSEIVSALIALIAPLRYGADYRPFFTIHDSEFKEYTTHTKSPPPVILGVTNPFFVKTLHDWPHLIKINEFSSSSSSSLTSGNDSDNSMHNQQQQQNGNLNMKKFSQTIDQVLRINTKSLDLKTGVYTKYKPFLQKDRDILKKLLKGIDTNRPSEVQNIMLRRFLIELTQSFSIPLERYFASLMPLAKNLSPFKRPPILHHFKIEEFINSLDTTGPQLTSLVKGDWNGLYRRFLRSPNFVCWYSSRLNEATQKLQTLHLEKICDTNLSNLLNDKHEIEIVDLILKLKDNINFVTNSNINDNNNITTEMIEKLQQNMDKIIDKLPEDSRSLFIKQ</sequence>
<feature type="region of interest" description="Disordered" evidence="3">
    <location>
        <begin position="341"/>
        <end position="381"/>
    </location>
</feature>
<feature type="coiled-coil region" evidence="2">
    <location>
        <begin position="722"/>
        <end position="749"/>
    </location>
</feature>
<accession>A0A6P6YMY8</accession>
<dbReference type="AlphaFoldDB" id="A0A6P6YMY8"/>
<evidence type="ECO:0000313" key="5">
    <source>
        <dbReference type="Proteomes" id="UP000515146"/>
    </source>
</evidence>
<feature type="region of interest" description="Disordered" evidence="3">
    <location>
        <begin position="1"/>
        <end position="39"/>
    </location>
</feature>
<dbReference type="OMA" id="EANLEHW"/>
<protein>
    <submittedName>
        <fullName evidence="6">Protein DENND6A-like</fullName>
    </submittedName>
</protein>
<name>A0A6P6YMY8_DERPT</name>
<keyword evidence="2" id="KW-0175">Coiled coil</keyword>
<dbReference type="InterPro" id="IPR024224">
    <property type="entry name" value="DENND6"/>
</dbReference>
<dbReference type="KEGG" id="dpte:113799762"/>
<dbReference type="PROSITE" id="PS50211">
    <property type="entry name" value="DENN"/>
    <property type="match status" value="1"/>
</dbReference>
<gene>
    <name evidence="6" type="primary">LOC113799762</name>
</gene>
<dbReference type="OrthoDB" id="10265409at2759"/>
<comment type="similarity">
    <text evidence="1">Belongs to the DENND6 family.</text>
</comment>
<proteinExistence type="inferred from homology"/>
<dbReference type="GO" id="GO:0005085">
    <property type="term" value="F:guanyl-nucleotide exchange factor activity"/>
    <property type="evidence" value="ECO:0007669"/>
    <property type="project" value="InterPro"/>
</dbReference>
<keyword evidence="5" id="KW-1185">Reference proteome</keyword>
<feature type="compositionally biased region" description="Basic residues" evidence="3">
    <location>
        <begin position="341"/>
        <end position="362"/>
    </location>
</feature>
<evidence type="ECO:0000256" key="1">
    <source>
        <dbReference type="ARBA" id="ARBA00007159"/>
    </source>
</evidence>
<dbReference type="GO" id="GO:0055037">
    <property type="term" value="C:recycling endosome"/>
    <property type="evidence" value="ECO:0007669"/>
    <property type="project" value="TreeGrafter"/>
</dbReference>
<reference evidence="6" key="1">
    <citation type="submission" date="2025-08" db="UniProtKB">
        <authorList>
            <consortium name="RefSeq"/>
        </authorList>
    </citation>
    <scope>IDENTIFICATION</scope>
    <source>
        <strain evidence="6">Airmid</strain>
    </source>
</reference>
<dbReference type="InterPro" id="IPR037516">
    <property type="entry name" value="Tripartite_DENN"/>
</dbReference>
<evidence type="ECO:0000259" key="4">
    <source>
        <dbReference type="PROSITE" id="PS50211"/>
    </source>
</evidence>